<keyword evidence="10" id="KW-0175">Coiled coil</keyword>
<protein>
    <recommendedName>
        <fullName evidence="2">histidine kinase</fullName>
        <ecNumber evidence="2">2.7.13.3</ecNumber>
    </recommendedName>
</protein>
<dbReference type="GO" id="GO:0005524">
    <property type="term" value="F:ATP binding"/>
    <property type="evidence" value="ECO:0007669"/>
    <property type="project" value="UniProtKB-KW"/>
</dbReference>
<dbReference type="InterPro" id="IPR050482">
    <property type="entry name" value="Sensor_HK_TwoCompSys"/>
</dbReference>
<feature type="repeat" description="TPR" evidence="9">
    <location>
        <begin position="204"/>
        <end position="237"/>
    </location>
</feature>
<evidence type="ECO:0000256" key="8">
    <source>
        <dbReference type="ARBA" id="ARBA00023012"/>
    </source>
</evidence>
<dbReference type="Pfam" id="PF07730">
    <property type="entry name" value="HisKA_3"/>
    <property type="match status" value="1"/>
</dbReference>
<evidence type="ECO:0000259" key="12">
    <source>
        <dbReference type="PROSITE" id="PS50109"/>
    </source>
</evidence>
<keyword evidence="9" id="KW-0802">TPR repeat</keyword>
<dbReference type="SMART" id="SM00028">
    <property type="entry name" value="TPR"/>
    <property type="match status" value="6"/>
</dbReference>
<feature type="coiled-coil region" evidence="10">
    <location>
        <begin position="286"/>
        <end position="358"/>
    </location>
</feature>
<dbReference type="GO" id="GO:0000155">
    <property type="term" value="F:phosphorelay sensor kinase activity"/>
    <property type="evidence" value="ECO:0007669"/>
    <property type="project" value="InterPro"/>
</dbReference>
<dbReference type="Pfam" id="PF13424">
    <property type="entry name" value="TPR_12"/>
    <property type="match status" value="2"/>
</dbReference>
<accession>A0A3D9L7X5</accession>
<evidence type="ECO:0000256" key="2">
    <source>
        <dbReference type="ARBA" id="ARBA00012438"/>
    </source>
</evidence>
<name>A0A3D9L7X5_MARFU</name>
<evidence type="ECO:0000256" key="6">
    <source>
        <dbReference type="ARBA" id="ARBA00022777"/>
    </source>
</evidence>
<feature type="repeat" description="TPR" evidence="9">
    <location>
        <begin position="84"/>
        <end position="117"/>
    </location>
</feature>
<dbReference type="PANTHER" id="PTHR24421">
    <property type="entry name" value="NITRATE/NITRITE SENSOR PROTEIN NARX-RELATED"/>
    <property type="match status" value="1"/>
</dbReference>
<keyword evidence="3" id="KW-0597">Phosphoprotein</keyword>
<evidence type="ECO:0000256" key="10">
    <source>
        <dbReference type="SAM" id="Coils"/>
    </source>
</evidence>
<evidence type="ECO:0000256" key="11">
    <source>
        <dbReference type="SAM" id="Phobius"/>
    </source>
</evidence>
<evidence type="ECO:0000313" key="13">
    <source>
        <dbReference type="EMBL" id="REE01759.1"/>
    </source>
</evidence>
<dbReference type="SUPFAM" id="SSF48452">
    <property type="entry name" value="TPR-like"/>
    <property type="match status" value="2"/>
</dbReference>
<dbReference type="EMBL" id="QREG01000003">
    <property type="protein sequence ID" value="REE01759.1"/>
    <property type="molecule type" value="Genomic_DNA"/>
</dbReference>
<dbReference type="InterPro" id="IPR005467">
    <property type="entry name" value="His_kinase_dom"/>
</dbReference>
<dbReference type="Pfam" id="PF02518">
    <property type="entry name" value="HATPase_c"/>
    <property type="match status" value="1"/>
</dbReference>
<evidence type="ECO:0000313" key="14">
    <source>
        <dbReference type="Proteomes" id="UP000256779"/>
    </source>
</evidence>
<comment type="caution">
    <text evidence="13">The sequence shown here is derived from an EMBL/GenBank/DDBJ whole genome shotgun (WGS) entry which is preliminary data.</text>
</comment>
<dbReference type="PROSITE" id="PS50005">
    <property type="entry name" value="TPR"/>
    <property type="match status" value="2"/>
</dbReference>
<comment type="catalytic activity">
    <reaction evidence="1">
        <text>ATP + protein L-histidine = ADP + protein N-phospho-L-histidine.</text>
        <dbReference type="EC" id="2.7.13.3"/>
    </reaction>
</comment>
<evidence type="ECO:0000256" key="7">
    <source>
        <dbReference type="ARBA" id="ARBA00022840"/>
    </source>
</evidence>
<dbReference type="InterPro" id="IPR003594">
    <property type="entry name" value="HATPase_dom"/>
</dbReference>
<evidence type="ECO:0000256" key="3">
    <source>
        <dbReference type="ARBA" id="ARBA00022553"/>
    </source>
</evidence>
<keyword evidence="11" id="KW-1133">Transmembrane helix</keyword>
<keyword evidence="11" id="KW-0472">Membrane</keyword>
<dbReference type="CDD" id="cd16917">
    <property type="entry name" value="HATPase_UhpB-NarQ-NarX-like"/>
    <property type="match status" value="1"/>
</dbReference>
<dbReference type="SUPFAM" id="SSF55874">
    <property type="entry name" value="ATPase domain of HSP90 chaperone/DNA topoisomerase II/histidine kinase"/>
    <property type="match status" value="1"/>
</dbReference>
<dbReference type="InterPro" id="IPR011712">
    <property type="entry name" value="Sig_transdc_His_kin_sub3_dim/P"/>
</dbReference>
<evidence type="ECO:0000256" key="4">
    <source>
        <dbReference type="ARBA" id="ARBA00022679"/>
    </source>
</evidence>
<dbReference type="PANTHER" id="PTHR24421:SF10">
    <property type="entry name" value="NITRATE_NITRITE SENSOR PROTEIN NARQ"/>
    <property type="match status" value="1"/>
</dbReference>
<evidence type="ECO:0000256" key="9">
    <source>
        <dbReference type="PROSITE-ProRule" id="PRU00339"/>
    </source>
</evidence>
<keyword evidence="8" id="KW-0902">Two-component regulatory system</keyword>
<feature type="domain" description="Histidine kinase" evidence="12">
    <location>
        <begin position="473"/>
        <end position="563"/>
    </location>
</feature>
<dbReference type="EC" id="2.7.13.3" evidence="2"/>
<dbReference type="GO" id="GO:0046983">
    <property type="term" value="F:protein dimerization activity"/>
    <property type="evidence" value="ECO:0007669"/>
    <property type="project" value="InterPro"/>
</dbReference>
<dbReference type="InterPro" id="IPR019734">
    <property type="entry name" value="TPR_rpt"/>
</dbReference>
<reference evidence="13 14" key="1">
    <citation type="submission" date="2018-07" db="EMBL/GenBank/DDBJ databases">
        <title>Genomic Encyclopedia of Type Strains, Phase IV (KMG-IV): sequencing the most valuable type-strain genomes for metagenomic binning, comparative biology and taxonomic classification.</title>
        <authorList>
            <person name="Goeker M."/>
        </authorList>
    </citation>
    <scope>NUCLEOTIDE SEQUENCE [LARGE SCALE GENOMIC DNA]</scope>
    <source>
        <strain evidence="13 14">DSM 4134</strain>
    </source>
</reference>
<evidence type="ECO:0000256" key="1">
    <source>
        <dbReference type="ARBA" id="ARBA00000085"/>
    </source>
</evidence>
<keyword evidence="11" id="KW-0812">Transmembrane</keyword>
<keyword evidence="14" id="KW-1185">Reference proteome</keyword>
<dbReference type="Gene3D" id="3.30.565.10">
    <property type="entry name" value="Histidine kinase-like ATPase, C-terminal domain"/>
    <property type="match status" value="1"/>
</dbReference>
<gene>
    <name evidence="13" type="ORF">C7460_103276</name>
</gene>
<dbReference type="InterPro" id="IPR036890">
    <property type="entry name" value="HATPase_C_sf"/>
</dbReference>
<feature type="transmembrane region" description="Helical" evidence="11">
    <location>
        <begin position="314"/>
        <end position="334"/>
    </location>
</feature>
<dbReference type="PROSITE" id="PS50109">
    <property type="entry name" value="HIS_KIN"/>
    <property type="match status" value="1"/>
</dbReference>
<organism evidence="13 14">
    <name type="scientific">Marinoscillum furvescens DSM 4134</name>
    <dbReference type="NCBI Taxonomy" id="1122208"/>
    <lineage>
        <taxon>Bacteria</taxon>
        <taxon>Pseudomonadati</taxon>
        <taxon>Bacteroidota</taxon>
        <taxon>Cytophagia</taxon>
        <taxon>Cytophagales</taxon>
        <taxon>Reichenbachiellaceae</taxon>
        <taxon>Marinoscillum</taxon>
    </lineage>
</organism>
<dbReference type="InterPro" id="IPR011990">
    <property type="entry name" value="TPR-like_helical_dom_sf"/>
</dbReference>
<dbReference type="GO" id="GO:0016020">
    <property type="term" value="C:membrane"/>
    <property type="evidence" value="ECO:0007669"/>
    <property type="project" value="InterPro"/>
</dbReference>
<proteinExistence type="predicted"/>
<dbReference type="AlphaFoldDB" id="A0A3D9L7X5"/>
<keyword evidence="4" id="KW-0808">Transferase</keyword>
<dbReference type="Gene3D" id="1.25.40.10">
    <property type="entry name" value="Tetratricopeptide repeat domain"/>
    <property type="match status" value="2"/>
</dbReference>
<keyword evidence="7" id="KW-0067">ATP-binding</keyword>
<sequence length="572" mass="64671">MLSGNTFSQSFYDQLAAAKKVSCQETLTFLQKQDTAQLEAPVLADWFKELGLAHYCQGEFAPAVEAYQRAVLAYEQVGNSALQCETINLIGTLIKKQGDYDQARTYFEEGYQLARESGDEIGMGNSLNNLGESFLQQNQPEKALEYFFRSNEHKEAAKDTFGLSFNYDNIAQAYSQLESHDQAIVYFERAAKFKLLSKDSVGYAIVQNNIGEALYQRQQLEEALSYFQKALPIAERANFLDFVQHIYGQMAKVNEDLGDHRAALAHFKQRTAVRDSIFNIAKNKELLEINTRYETEKKERQIAEQKVALQQKNILTAGLVGGLIVLVVVGRLMLQRRRLRYENQLKEEQTRTKEAQIAASIASQEKERSRFAKDLHDGFGQLISILNINLKSLENGANNRQEVFEESAKVLEEMYGELKNICFNLMPQTLIQKGLPAALNEFAARVSVAGKLVVTTDFFGVEERLSDLQEISLYRITQEWVNNIVKYSDAKKVSIQITKDEHELTLMVEDDGSGFDKQKLISGSGNGWKNINSRTNLIHGELELETVIGRRGNSLILNVPVAVHTQSELREA</sequence>
<dbReference type="Proteomes" id="UP000256779">
    <property type="component" value="Unassembled WGS sequence"/>
</dbReference>
<keyword evidence="5" id="KW-0547">Nucleotide-binding</keyword>
<dbReference type="Gene3D" id="1.20.5.1930">
    <property type="match status" value="1"/>
</dbReference>
<keyword evidence="6 13" id="KW-0418">Kinase</keyword>
<evidence type="ECO:0000256" key="5">
    <source>
        <dbReference type="ARBA" id="ARBA00022741"/>
    </source>
</evidence>